<dbReference type="Proteomes" id="UP001195483">
    <property type="component" value="Unassembled WGS sequence"/>
</dbReference>
<keyword evidence="3" id="KW-1185">Reference proteome</keyword>
<name>A0AAE0RPJ7_9BIVA</name>
<protein>
    <submittedName>
        <fullName evidence="2">Uncharacterized protein</fullName>
    </submittedName>
</protein>
<dbReference type="AlphaFoldDB" id="A0AAE0RPJ7"/>
<accession>A0AAE0RPJ7</accession>
<dbReference type="EMBL" id="JAEAOA010002192">
    <property type="protein sequence ID" value="KAK3577160.1"/>
    <property type="molecule type" value="Genomic_DNA"/>
</dbReference>
<feature type="region of interest" description="Disordered" evidence="1">
    <location>
        <begin position="1"/>
        <end position="26"/>
    </location>
</feature>
<evidence type="ECO:0000313" key="2">
    <source>
        <dbReference type="EMBL" id="KAK3577160.1"/>
    </source>
</evidence>
<comment type="caution">
    <text evidence="2">The sequence shown here is derived from an EMBL/GenBank/DDBJ whole genome shotgun (WGS) entry which is preliminary data.</text>
</comment>
<reference evidence="2" key="3">
    <citation type="submission" date="2023-05" db="EMBL/GenBank/DDBJ databases">
        <authorList>
            <person name="Smith C.H."/>
        </authorList>
    </citation>
    <scope>NUCLEOTIDE SEQUENCE</scope>
    <source>
        <strain evidence="2">CHS0354</strain>
        <tissue evidence="2">Mantle</tissue>
    </source>
</reference>
<evidence type="ECO:0000256" key="1">
    <source>
        <dbReference type="SAM" id="MobiDB-lite"/>
    </source>
</evidence>
<evidence type="ECO:0000313" key="3">
    <source>
        <dbReference type="Proteomes" id="UP001195483"/>
    </source>
</evidence>
<reference evidence="2" key="2">
    <citation type="journal article" date="2021" name="Genome Biol. Evol.">
        <title>Developing a high-quality reference genome for a parasitic bivalve with doubly uniparental inheritance (Bivalvia: Unionida).</title>
        <authorList>
            <person name="Smith C.H."/>
        </authorList>
    </citation>
    <scope>NUCLEOTIDE SEQUENCE</scope>
    <source>
        <strain evidence="2">CHS0354</strain>
        <tissue evidence="2">Mantle</tissue>
    </source>
</reference>
<reference evidence="2" key="1">
    <citation type="journal article" date="2021" name="Genome Biol. Evol.">
        <title>A High-Quality Reference Genome for a Parasitic Bivalve with Doubly Uniparental Inheritance (Bivalvia: Unionida).</title>
        <authorList>
            <person name="Smith C.H."/>
        </authorList>
    </citation>
    <scope>NUCLEOTIDE SEQUENCE</scope>
    <source>
        <strain evidence="2">CHS0354</strain>
    </source>
</reference>
<proteinExistence type="predicted"/>
<organism evidence="2 3">
    <name type="scientific">Potamilus streckersoni</name>
    <dbReference type="NCBI Taxonomy" id="2493646"/>
    <lineage>
        <taxon>Eukaryota</taxon>
        <taxon>Metazoa</taxon>
        <taxon>Spiralia</taxon>
        <taxon>Lophotrochozoa</taxon>
        <taxon>Mollusca</taxon>
        <taxon>Bivalvia</taxon>
        <taxon>Autobranchia</taxon>
        <taxon>Heteroconchia</taxon>
        <taxon>Palaeoheterodonta</taxon>
        <taxon>Unionida</taxon>
        <taxon>Unionoidea</taxon>
        <taxon>Unionidae</taxon>
        <taxon>Ambleminae</taxon>
        <taxon>Lampsilini</taxon>
        <taxon>Potamilus</taxon>
    </lineage>
</organism>
<gene>
    <name evidence="2" type="ORF">CHS0354_037496</name>
</gene>
<sequence length="70" mass="7544">MRASAKTGYVSVSPSPPPSPDVNPRSLPADEPLCSYHVFWYKRSAAKMLKRNSGGASVDLGEIANIHSDK</sequence>